<feature type="transmembrane region" description="Helical" evidence="5">
    <location>
        <begin position="68"/>
        <end position="90"/>
    </location>
</feature>
<dbReference type="InterPro" id="IPR024973">
    <property type="entry name" value="ESPR"/>
</dbReference>
<keyword evidence="8" id="KW-1185">Reference proteome</keyword>
<dbReference type="InterPro" id="IPR041286">
    <property type="entry name" value="MBG_2"/>
</dbReference>
<keyword evidence="5" id="KW-1133">Transmembrane helix</keyword>
<keyword evidence="5" id="KW-0472">Membrane</keyword>
<feature type="region of interest" description="Disordered" evidence="4">
    <location>
        <begin position="1149"/>
        <end position="1169"/>
    </location>
</feature>
<keyword evidence="2" id="KW-0964">Secreted</keyword>
<sequence length="2351" mass="243941">MAIDQRSECSAEWKMPPFPMRRLVKKHKFRRGHTMNRIYRTVWNTARGQWQVAPETVNRQGKTSRRTATVGTVAALAAGSLLVFPLSAFASGLPSGGDIRAGSGSIEQSGNTMRINQDTDRMAMDWDDFSVEDGHRVEFNQPGRDAAALNRVTGDQLSQIRGAIDANGQVFLVNPNGIVFGDTAQVDVGGLVASTLDISPEDFMAGDFTFEGSSSSAIINQGNIRAGEEGYVALIAAEIINEGSIRAPRGDVMMGAGSRVTLDMGGPIKIEVEQALLDTYIEQGGAIRADGGRVYLTAKAAGDLAASVINHTGVTQARTVAENEQGEIWLMGDEAHGETQVAGTLDASAPEGGDGGFVEASAAKVSIMDEATVTTRADDGETGEWLIDSQDYTVAPSGGGMTGNSLSNNLTDNNVTIESVEGGEDGNGDIFVNDEVTWSSGNTLTLNAQRDIEINQEMDASQGDGGKLALEYGQGSTNGEIGGEEALFTANAPVNLQAGQNFSTQIGSGGAVREFTVITELGKETGYADGTLQAIRDGLDGYYALGADIDANETSTWNGGDGWEPLRTFRGIFDGLGHDISSLTINRSSEDNVGFFGYMGADSYTQNINLTDVDITGSFIVGGLVGRIYNGIIHNSEVTGRVTGESDVTGGVVGSIEISVLKNSSASVHVSGKNFVGGLGGAVQNRAKVYKSYATGRVEGVDYVGGLIGVVANEWDESSDVKNSYATGAVSGTSKIGGLVGHLGTVGSMLPGNATVNNNYATGQVTGDSAVGGLLGSIDVADGTEVKIENNFWDVDTSGIGSAGDVSNGATGLTSAEMKQASIFIDAGWDDSIWSIGGTNTSGYGVFRPYLTNVTREEDIPDKITLFDDGFGTEDQPFTLTDWQQLQNINHNDDVLTSGYYYALANNLDTSTEGYTEFASATANNGKGWEPIGNDTHRFSGTFDGQGNTLTELIIDRPSQDVVGQFGYTDGATIRNVGLEDGSVTGNSSVGGLVGYNNSSTISNSYANGDVMGLNDVGGLIGTNFNLSSTVSNSYSTGNVEGNDNIGGLVGINFFSTISSSYATGSVKGDSNVGGLLGANRASATVSNSYADGSVKGDSNVGGLVGFNRISSTVSNSYAAGSVEGSSNNVGGLVGLNDSSTVSASYWDTETTGQNSSAGGTGLSSSEMRDSSTFTDAGWDAAIWSFGAGSEFAGYGLSRPYLTNVTRDEDIPDQPPLFDDGFGTEDQPFTLTDWQQLQNINHNDDVLTGGYYYALANNLDTSTDGYNELASASANEGKGWEPIGENGREFTGVFDGSNHTVSNLVVSRESKSYIGLFGRSSNSSFKNVGVVDVDIDGLASVGGLIGYIAFSDITNAYSTGEIKGDGDVGGLVGIHFNGLVENSYSTVSIKGSSNSGGLVGYNIGDLRNTNAQGDVEGTRYVGGLVGNNDVAGSIRDSYSSGAVKGDNLFGGLVGYDGSIIYSLTPDISNSFWDVDTSGIGEAGDSNYGATGLTSAQMQYPSTFTDAGWDKTIWSLGAGADAAGYGLSRPYLTNVTREEDIPDQTPLFDDGFGTEDQPFTLTDWQQLQNINYNDDVLTGGYYYALANDLDTSTQGYTELASATANDGKGWEPIGGAFINEARFTGNFDGNNRTVSDVAMERGRWGLGLFGGMRDASVSDLSLHNPSIETNGNSYYVGALSGLIDKTTVDNVTISGDQAEVSGYTSVGGLVGQSNMSSISNSHVTIQVTGNPDSEAHGGLVGFNLGSLIEDSAAEGNVSGGRYTGGAVGNHIDGMIRNTQSSGDVSSSGVRGYVGGFVGFNQGPVERASAVGNVSGPVGDDFNASNTLGMGSFAGDNKGTLRDIQASGSVTASNATGNEIEIADGLLGRNTGSLFNGLASNDNTAYWLQHDNDMAIASQPNDSSQADSAAIKSRLEAGINVNLATTGDTQSFDAGIGTIGTVDLGDASHHNAALSISALNEITLSSAQALRLGAVNAGDAIDIATQAGDMTLTGDITTADASNQALRLSAGEGENAGSPSGGDIDYQQGDLTTGSGGHVLLYTGSLAGSEAIAALIDTGDFRYNSTPAETNFTAALDADRHLVYREQPEILVSADGKTITYGDSVPADYDLKSTRGYVNSDDDSILSGTPQWSVDETLSNAGYQEAGEHRIDYADGFSNPLGYAIVTDVEQTGALTVDPLALTATEITETKAMYGDALEPGDVVLEGVLNDDQTTADAEVVDVSLSTSNNINTGTYDQGVDTKSLAGEDAANYTVTAFTQPDSATVTQRPLTVTANSATTTYDGTEQNVTGFTAEGLVASETEAVLDNVTTTGGSGTDAGSYQHEASGTDTNYALTFNPGELTIDKANATVTA</sequence>
<evidence type="ECO:0000256" key="4">
    <source>
        <dbReference type="SAM" id="MobiDB-lite"/>
    </source>
</evidence>
<dbReference type="SUPFAM" id="SSF51126">
    <property type="entry name" value="Pectin lyase-like"/>
    <property type="match status" value="1"/>
</dbReference>
<dbReference type="Proteomes" id="UP000235547">
    <property type="component" value="Unassembled WGS sequence"/>
</dbReference>
<keyword evidence="5" id="KW-0812">Transmembrane</keyword>
<protein>
    <recommendedName>
        <fullName evidence="6">Filamentous haemagglutinin FhaB/tRNA nuclease CdiA-like TPS domain-containing protein</fullName>
    </recommendedName>
</protein>
<gene>
    <name evidence="7" type="ORF">C1H70_06690</name>
</gene>
<feature type="domain" description="Filamentous haemagglutinin FhaB/tRNA nuclease CdiA-like TPS" evidence="6">
    <location>
        <begin position="90"/>
        <end position="202"/>
    </location>
</feature>
<dbReference type="GO" id="GO:0005576">
    <property type="term" value="C:extracellular region"/>
    <property type="evidence" value="ECO:0007669"/>
    <property type="project" value="UniProtKB-SubCell"/>
</dbReference>
<dbReference type="InterPro" id="IPR011050">
    <property type="entry name" value="Pectin_lyase_fold/virulence"/>
</dbReference>
<evidence type="ECO:0000256" key="5">
    <source>
        <dbReference type="SAM" id="Phobius"/>
    </source>
</evidence>
<keyword evidence="3" id="KW-0732">Signal</keyword>
<evidence type="ECO:0000313" key="7">
    <source>
        <dbReference type="EMBL" id="PMR80749.1"/>
    </source>
</evidence>
<evidence type="ECO:0000313" key="8">
    <source>
        <dbReference type="Proteomes" id="UP000235547"/>
    </source>
</evidence>
<dbReference type="InterPro" id="IPR011493">
    <property type="entry name" value="GLUG"/>
</dbReference>
<organism evidence="7 8">
    <name type="scientific">Halomonas urumqiensis</name>
    <dbReference type="NCBI Taxonomy" id="1684789"/>
    <lineage>
        <taxon>Bacteria</taxon>
        <taxon>Pseudomonadati</taxon>
        <taxon>Pseudomonadota</taxon>
        <taxon>Gammaproteobacteria</taxon>
        <taxon>Oceanospirillales</taxon>
        <taxon>Halomonadaceae</taxon>
        <taxon>Halomonas</taxon>
    </lineage>
</organism>
<dbReference type="InterPro" id="IPR012334">
    <property type="entry name" value="Pectin_lyas_fold"/>
</dbReference>
<dbReference type="Gene3D" id="2.160.20.110">
    <property type="match status" value="4"/>
</dbReference>
<dbReference type="InterPro" id="IPR050909">
    <property type="entry name" value="Bact_Autotransporter_VF"/>
</dbReference>
<dbReference type="Pfam" id="PF05860">
    <property type="entry name" value="TPS"/>
    <property type="match status" value="1"/>
</dbReference>
<evidence type="ECO:0000256" key="1">
    <source>
        <dbReference type="ARBA" id="ARBA00004613"/>
    </source>
</evidence>
<comment type="caution">
    <text evidence="7">The sequence shown here is derived from an EMBL/GenBank/DDBJ whole genome shotgun (WGS) entry which is preliminary data.</text>
</comment>
<evidence type="ECO:0000259" key="6">
    <source>
        <dbReference type="SMART" id="SM00912"/>
    </source>
</evidence>
<dbReference type="PANTHER" id="PTHR12338:SF8">
    <property type="entry name" value="HEME_HEMOPEXIN-BINDING PROTEIN"/>
    <property type="match status" value="1"/>
</dbReference>
<dbReference type="NCBIfam" id="TIGR01901">
    <property type="entry name" value="adhes_NPXG"/>
    <property type="match status" value="1"/>
</dbReference>
<comment type="subcellular location">
    <subcellularLocation>
        <location evidence="1">Secreted</location>
    </subcellularLocation>
</comment>
<evidence type="ECO:0000256" key="2">
    <source>
        <dbReference type="ARBA" id="ARBA00022525"/>
    </source>
</evidence>
<feature type="non-terminal residue" evidence="7">
    <location>
        <position position="2351"/>
    </location>
</feature>
<accession>A0A2N7UK17</accession>
<reference evidence="7 8" key="1">
    <citation type="submission" date="2018-01" db="EMBL/GenBank/DDBJ databases">
        <title>Halomonas endophytica sp. nov., isolated from storage liquid in the stems of Populus euphratica.</title>
        <authorList>
            <person name="Chen C."/>
        </authorList>
    </citation>
    <scope>NUCLEOTIDE SEQUENCE [LARGE SCALE GENOMIC DNA]</scope>
    <source>
        <strain evidence="7 8">BZ-SZ-XJ27</strain>
    </source>
</reference>
<dbReference type="InterPro" id="IPR008638">
    <property type="entry name" value="FhaB/CdiA-like_TPS"/>
</dbReference>
<proteinExistence type="predicted"/>
<dbReference type="EMBL" id="PNRG01000013">
    <property type="protein sequence ID" value="PMR80749.1"/>
    <property type="molecule type" value="Genomic_DNA"/>
</dbReference>
<dbReference type="SMART" id="SM00912">
    <property type="entry name" value="Haemagg_act"/>
    <property type="match status" value="1"/>
</dbReference>
<dbReference type="Gene3D" id="2.160.20.10">
    <property type="entry name" value="Single-stranded right-handed beta-helix, Pectin lyase-like"/>
    <property type="match status" value="1"/>
</dbReference>
<dbReference type="Pfam" id="PF18676">
    <property type="entry name" value="MBG_2"/>
    <property type="match status" value="1"/>
</dbReference>
<name>A0A2N7UK17_9GAMM</name>
<dbReference type="Pfam" id="PF07581">
    <property type="entry name" value="Glug"/>
    <property type="match status" value="6"/>
</dbReference>
<evidence type="ECO:0000256" key="3">
    <source>
        <dbReference type="ARBA" id="ARBA00022729"/>
    </source>
</evidence>
<dbReference type="Pfam" id="PF13018">
    <property type="entry name" value="ESPR"/>
    <property type="match status" value="1"/>
</dbReference>
<dbReference type="PANTHER" id="PTHR12338">
    <property type="entry name" value="AUTOTRANSPORTER"/>
    <property type="match status" value="1"/>
</dbReference>